<evidence type="ECO:0000313" key="2">
    <source>
        <dbReference type="EMBL" id="MBU4681010.1"/>
    </source>
</evidence>
<dbReference type="RefSeq" id="WP_216374591.1">
    <property type="nucleotide sequence ID" value="NZ_JAGRYT010000007.1"/>
</dbReference>
<keyword evidence="3" id="KW-1185">Reference proteome</keyword>
<dbReference type="EMBL" id="JAGRYU010000005">
    <property type="protein sequence ID" value="MBU4681010.1"/>
    <property type="molecule type" value="Genomic_DNA"/>
</dbReference>
<evidence type="ECO:0000256" key="1">
    <source>
        <dbReference type="SAM" id="SignalP"/>
    </source>
</evidence>
<keyword evidence="1" id="KW-0732">Signal</keyword>
<organism evidence="2 3">
    <name type="scientific">Cedecea davisae</name>
    <dbReference type="NCBI Taxonomy" id="158484"/>
    <lineage>
        <taxon>Bacteria</taxon>
        <taxon>Pseudomonadati</taxon>
        <taxon>Pseudomonadota</taxon>
        <taxon>Gammaproteobacteria</taxon>
        <taxon>Enterobacterales</taxon>
        <taxon>Enterobacteriaceae</taxon>
        <taxon>Cedecea</taxon>
    </lineage>
</organism>
<reference evidence="3" key="1">
    <citation type="submission" date="2023-07" db="EMBL/GenBank/DDBJ databases">
        <title>Cedecea davisae an AmpC producer and its therapeutic implications.</title>
        <authorList>
            <person name="Notter J."/>
        </authorList>
    </citation>
    <scope>NUCLEOTIDE SEQUENCE [LARGE SCALE GENOMIC DNA]</scope>
    <source>
        <strain evidence="3">1</strain>
    </source>
</reference>
<accession>A0ABS6DD45</accession>
<comment type="caution">
    <text evidence="2">The sequence shown here is derived from an EMBL/GenBank/DDBJ whole genome shotgun (WGS) entry which is preliminary data.</text>
</comment>
<dbReference type="Proteomes" id="UP000686327">
    <property type="component" value="Unassembled WGS sequence"/>
</dbReference>
<proteinExistence type="predicted"/>
<feature type="signal peptide" evidence="1">
    <location>
        <begin position="1"/>
        <end position="19"/>
    </location>
</feature>
<feature type="chain" id="PRO_5045639475" evidence="1">
    <location>
        <begin position="20"/>
        <end position="56"/>
    </location>
</feature>
<sequence>MKHLLLALFMLVPLKLSFASVTASIQVSLTIMPDRLPPKITRIKLSEDRVMIINEW</sequence>
<name>A0ABS6DD45_9ENTR</name>
<evidence type="ECO:0000313" key="3">
    <source>
        <dbReference type="Proteomes" id="UP000686327"/>
    </source>
</evidence>
<gene>
    <name evidence="2" type="ORF">KC222_03165</name>
</gene>
<protein>
    <submittedName>
        <fullName evidence="2">Uncharacterized protein</fullName>
    </submittedName>
</protein>